<comment type="caution">
    <text evidence="1">The sequence shown here is derived from an EMBL/GenBank/DDBJ whole genome shotgun (WGS) entry which is preliminary data.</text>
</comment>
<evidence type="ECO:0000313" key="2">
    <source>
        <dbReference type="Proteomes" id="UP000681720"/>
    </source>
</evidence>
<dbReference type="EMBL" id="CAJOBJ010328632">
    <property type="protein sequence ID" value="CAF5179157.1"/>
    <property type="molecule type" value="Genomic_DNA"/>
</dbReference>
<name>A0A8S3HG30_9BILA</name>
<accession>A0A8S3HG30</accession>
<reference evidence="1" key="1">
    <citation type="submission" date="2021-02" db="EMBL/GenBank/DDBJ databases">
        <authorList>
            <person name="Nowell W R."/>
        </authorList>
    </citation>
    <scope>NUCLEOTIDE SEQUENCE</scope>
</reference>
<protein>
    <submittedName>
        <fullName evidence="1">Uncharacterized protein</fullName>
    </submittedName>
</protein>
<evidence type="ECO:0000313" key="1">
    <source>
        <dbReference type="EMBL" id="CAF5179157.1"/>
    </source>
</evidence>
<dbReference type="AlphaFoldDB" id="A0A8S3HG30"/>
<dbReference type="Proteomes" id="UP000681720">
    <property type="component" value="Unassembled WGS sequence"/>
</dbReference>
<organism evidence="1 2">
    <name type="scientific">Rotaria magnacalcarata</name>
    <dbReference type="NCBI Taxonomy" id="392030"/>
    <lineage>
        <taxon>Eukaryota</taxon>
        <taxon>Metazoa</taxon>
        <taxon>Spiralia</taxon>
        <taxon>Gnathifera</taxon>
        <taxon>Rotifera</taxon>
        <taxon>Eurotatoria</taxon>
        <taxon>Bdelloidea</taxon>
        <taxon>Philodinida</taxon>
        <taxon>Philodinidae</taxon>
        <taxon>Rotaria</taxon>
    </lineage>
</organism>
<sequence>MLLVYYQISTSSTQIISTIVKSPTLIYKVIKMNDRKPTYKLVTLNGRKPYADGDRAQAVVVEHLQLVNTCQEDPSLIVVDIGAFVGNLHRKYNKNMKEK</sequence>
<gene>
    <name evidence="1" type="ORF">GIL414_LOCUS68717</name>
</gene>
<proteinExistence type="predicted"/>